<dbReference type="InterPro" id="IPR036324">
    <property type="entry name" value="Mn/Fe_SOD_N_sf"/>
</dbReference>
<dbReference type="InterPro" id="IPR019832">
    <property type="entry name" value="Mn/Fe_SOD_C"/>
</dbReference>
<dbReference type="Gene3D" id="3.55.40.20">
    <property type="entry name" value="Iron/manganese superoxide dismutase, C-terminal domain"/>
    <property type="match status" value="1"/>
</dbReference>
<sequence length="279" mass="31581">MPVLANNNNWEENGIKDFMTSDGFQFAWTDHQSWLVENLNRLTEGTIYESQDAKDIAIETARNPNLAQIFNYASMAANNHFFFTTIADEPAPMGNFVDIIEESCSSVNSLKEEFLGIAEVMFGPGFVWLCKDSDTGRLKILNTYNAGTPYPAAHFRRQGIDVNTERPEDLPTSASLNPLNKVPNGDGNPHIIAPWRANQRYSSTPKQSGFLAPGGADVKPILCVNTWQTVWLPDYGLRNKRLYLEKWWDRIDWATVAKNYGSMNVRKTDTRSFENVGFR</sequence>
<evidence type="ECO:0000313" key="3">
    <source>
        <dbReference type="EMBL" id="KZZ88383.1"/>
    </source>
</evidence>
<dbReference type="OrthoDB" id="275227at2759"/>
<dbReference type="InterPro" id="IPR036314">
    <property type="entry name" value="SOD_C_sf"/>
</dbReference>
<dbReference type="SUPFAM" id="SSF46609">
    <property type="entry name" value="Fe,Mn superoxide dismutase (SOD), N-terminal domain"/>
    <property type="match status" value="1"/>
</dbReference>
<evidence type="ECO:0000256" key="1">
    <source>
        <dbReference type="ARBA" id="ARBA00037226"/>
    </source>
</evidence>
<keyword evidence="4" id="KW-1185">Reference proteome</keyword>
<organism evidence="3 4">
    <name type="scientific">Ascosphaera apis ARSEF 7405</name>
    <dbReference type="NCBI Taxonomy" id="392613"/>
    <lineage>
        <taxon>Eukaryota</taxon>
        <taxon>Fungi</taxon>
        <taxon>Dikarya</taxon>
        <taxon>Ascomycota</taxon>
        <taxon>Pezizomycotina</taxon>
        <taxon>Eurotiomycetes</taxon>
        <taxon>Eurotiomycetidae</taxon>
        <taxon>Onygenales</taxon>
        <taxon>Ascosphaeraceae</taxon>
        <taxon>Ascosphaera</taxon>
    </lineage>
</organism>
<dbReference type="EMBL" id="AZGZ01000026">
    <property type="protein sequence ID" value="KZZ88383.1"/>
    <property type="molecule type" value="Genomic_DNA"/>
</dbReference>
<name>A0A162I483_9EURO</name>
<dbReference type="GO" id="GO:0005737">
    <property type="term" value="C:cytoplasm"/>
    <property type="evidence" value="ECO:0007669"/>
    <property type="project" value="TreeGrafter"/>
</dbReference>
<dbReference type="GO" id="GO:0046872">
    <property type="term" value="F:metal ion binding"/>
    <property type="evidence" value="ECO:0007669"/>
    <property type="project" value="InterPro"/>
</dbReference>
<feature type="domain" description="Manganese/iron superoxide dismutase C-terminal" evidence="2">
    <location>
        <begin position="204"/>
        <end position="258"/>
    </location>
</feature>
<dbReference type="SUPFAM" id="SSF54719">
    <property type="entry name" value="Fe,Mn superoxide dismutase (SOD), C-terminal domain"/>
    <property type="match status" value="1"/>
</dbReference>
<accession>A0A162I483</accession>
<dbReference type="PANTHER" id="PTHR43595:SF2">
    <property type="entry name" value="SMALL RIBOSOMAL SUBUNIT PROTEIN MS42"/>
    <property type="match status" value="1"/>
</dbReference>
<dbReference type="GO" id="GO:0004784">
    <property type="term" value="F:superoxide dismutase activity"/>
    <property type="evidence" value="ECO:0007669"/>
    <property type="project" value="InterPro"/>
</dbReference>
<protein>
    <submittedName>
        <fullName evidence="3">Superoxide dismutase</fullName>
    </submittedName>
</protein>
<proteinExistence type="predicted"/>
<dbReference type="AlphaFoldDB" id="A0A162I483"/>
<reference evidence="3 4" key="1">
    <citation type="journal article" date="2016" name="Genome Biol. Evol.">
        <title>Divergent and convergent evolution of fungal pathogenicity.</title>
        <authorList>
            <person name="Shang Y."/>
            <person name="Xiao G."/>
            <person name="Zheng P."/>
            <person name="Cen K."/>
            <person name="Zhan S."/>
            <person name="Wang C."/>
        </authorList>
    </citation>
    <scope>NUCLEOTIDE SEQUENCE [LARGE SCALE GENOMIC DNA]</scope>
    <source>
        <strain evidence="3 4">ARSEF 7405</strain>
    </source>
</reference>
<dbReference type="Pfam" id="PF02777">
    <property type="entry name" value="Sod_Fe_C"/>
    <property type="match status" value="2"/>
</dbReference>
<evidence type="ECO:0000259" key="2">
    <source>
        <dbReference type="Pfam" id="PF02777"/>
    </source>
</evidence>
<dbReference type="Proteomes" id="UP000242877">
    <property type="component" value="Unassembled WGS sequence"/>
</dbReference>
<comment type="caution">
    <text evidence="3">The sequence shown here is derived from an EMBL/GenBank/DDBJ whole genome shotgun (WGS) entry which is preliminary data.</text>
</comment>
<feature type="domain" description="Manganese/iron superoxide dismutase C-terminal" evidence="2">
    <location>
        <begin position="94"/>
        <end position="152"/>
    </location>
</feature>
<evidence type="ECO:0000313" key="4">
    <source>
        <dbReference type="Proteomes" id="UP000242877"/>
    </source>
</evidence>
<dbReference type="VEuPathDB" id="FungiDB:AAP_04955"/>
<comment type="function">
    <text evidence="1">Component of the mitochondrial ribosome (mitoribosome), a dedicated translation machinery responsible for the synthesis of mitochondrial genome-encoded proteins, including at least some of the essential transmembrane subunits of the mitochondrial respiratory chain. The mitoribosomes are attached to the mitochondrial inner membrane and translation products are cotranslationally integrated into the membrane.</text>
</comment>
<dbReference type="PANTHER" id="PTHR43595">
    <property type="entry name" value="37S RIBOSOMAL PROTEIN S26, MITOCHONDRIAL"/>
    <property type="match status" value="1"/>
</dbReference>
<gene>
    <name evidence="3" type="ORF">AAP_04955</name>
</gene>